<dbReference type="InterPro" id="IPR044839">
    <property type="entry name" value="NDR1-like"/>
</dbReference>
<name>A0A9Q0C4J6_9POAL</name>
<evidence type="ECO:0008006" key="7">
    <source>
        <dbReference type="Google" id="ProtNLM"/>
    </source>
</evidence>
<evidence type="ECO:0000256" key="1">
    <source>
        <dbReference type="ARBA" id="ARBA00004370"/>
    </source>
</evidence>
<dbReference type="EMBL" id="JAMQYH010000005">
    <property type="protein sequence ID" value="KAJ1687182.1"/>
    <property type="molecule type" value="Genomic_DNA"/>
</dbReference>
<evidence type="ECO:0000313" key="5">
    <source>
        <dbReference type="EMBL" id="KAJ1687182.1"/>
    </source>
</evidence>
<protein>
    <recommendedName>
        <fullName evidence="7">Late embryogenesis abundant protein LEA-2 subgroup domain-containing protein</fullName>
    </recommendedName>
</protein>
<evidence type="ECO:0000313" key="6">
    <source>
        <dbReference type="Proteomes" id="UP001151287"/>
    </source>
</evidence>
<dbReference type="Proteomes" id="UP001151287">
    <property type="component" value="Unassembled WGS sequence"/>
</dbReference>
<keyword evidence="4" id="KW-1133">Transmembrane helix</keyword>
<dbReference type="GO" id="GO:0005886">
    <property type="term" value="C:plasma membrane"/>
    <property type="evidence" value="ECO:0007669"/>
    <property type="project" value="TreeGrafter"/>
</dbReference>
<dbReference type="PANTHER" id="PTHR31234:SF68">
    <property type="entry name" value="EXPRESSED PROTEIN"/>
    <property type="match status" value="1"/>
</dbReference>
<comment type="subcellular location">
    <subcellularLocation>
        <location evidence="1">Membrane</location>
    </subcellularLocation>
</comment>
<dbReference type="PANTHER" id="PTHR31234">
    <property type="entry name" value="LATE EMBRYOGENESIS ABUNDANT (LEA) HYDROXYPROLINE-RICH GLYCOPROTEIN FAMILY"/>
    <property type="match status" value="1"/>
</dbReference>
<comment type="caution">
    <text evidence="5">The sequence shown here is derived from an EMBL/GenBank/DDBJ whole genome shotgun (WGS) entry which is preliminary data.</text>
</comment>
<evidence type="ECO:0000256" key="2">
    <source>
        <dbReference type="ARBA" id="ARBA00023136"/>
    </source>
</evidence>
<feature type="transmembrane region" description="Helical" evidence="4">
    <location>
        <begin position="86"/>
        <end position="113"/>
    </location>
</feature>
<dbReference type="GO" id="GO:0098542">
    <property type="term" value="P:defense response to other organism"/>
    <property type="evidence" value="ECO:0007669"/>
    <property type="project" value="InterPro"/>
</dbReference>
<organism evidence="5 6">
    <name type="scientific">Rhynchospora breviuscula</name>
    <dbReference type="NCBI Taxonomy" id="2022672"/>
    <lineage>
        <taxon>Eukaryota</taxon>
        <taxon>Viridiplantae</taxon>
        <taxon>Streptophyta</taxon>
        <taxon>Embryophyta</taxon>
        <taxon>Tracheophyta</taxon>
        <taxon>Spermatophyta</taxon>
        <taxon>Magnoliopsida</taxon>
        <taxon>Liliopsida</taxon>
        <taxon>Poales</taxon>
        <taxon>Cyperaceae</taxon>
        <taxon>Cyperoideae</taxon>
        <taxon>Rhynchosporeae</taxon>
        <taxon>Rhynchospora</taxon>
    </lineage>
</organism>
<keyword evidence="4" id="KW-0812">Transmembrane</keyword>
<dbReference type="AlphaFoldDB" id="A0A9Q0C4J6"/>
<reference evidence="5" key="1">
    <citation type="journal article" date="2022" name="Cell">
        <title>Repeat-based holocentromeres influence genome architecture and karyotype evolution.</title>
        <authorList>
            <person name="Hofstatter P.G."/>
            <person name="Thangavel G."/>
            <person name="Lux T."/>
            <person name="Neumann P."/>
            <person name="Vondrak T."/>
            <person name="Novak P."/>
            <person name="Zhang M."/>
            <person name="Costa L."/>
            <person name="Castellani M."/>
            <person name="Scott A."/>
            <person name="Toegelov H."/>
            <person name="Fuchs J."/>
            <person name="Mata-Sucre Y."/>
            <person name="Dias Y."/>
            <person name="Vanzela A.L.L."/>
            <person name="Huettel B."/>
            <person name="Almeida C.C.S."/>
            <person name="Simkova H."/>
            <person name="Souza G."/>
            <person name="Pedrosa-Harand A."/>
            <person name="Macas J."/>
            <person name="Mayer K.F.X."/>
            <person name="Houben A."/>
            <person name="Marques A."/>
        </authorList>
    </citation>
    <scope>NUCLEOTIDE SEQUENCE</scope>
    <source>
        <strain evidence="5">RhyBre1mFocal</strain>
    </source>
</reference>
<gene>
    <name evidence="5" type="ORF">LUZ63_018572</name>
</gene>
<proteinExistence type="predicted"/>
<accession>A0A9Q0C4J6</accession>
<evidence type="ECO:0000256" key="4">
    <source>
        <dbReference type="SAM" id="Phobius"/>
    </source>
</evidence>
<feature type="region of interest" description="Disordered" evidence="3">
    <location>
        <begin position="1"/>
        <end position="44"/>
    </location>
</feature>
<keyword evidence="6" id="KW-1185">Reference proteome</keyword>
<dbReference type="OrthoDB" id="996955at2759"/>
<sequence length="267" mass="29869">MADRVPPGSHPTAFGSPFVHPTSDTDKEPDPEPDPNSNRHPWLPGTETYIVQVAKDQIYRVPPPENAYLVERYRNQVTKRTKRSPVLICLGWLCVSLLVLVVLFSIVSVIFFITVRPGEPQFTVDQVHVKNSTAVSPEYDFIMSLRNPSKSMSYSYEKDGAAFLSYNGVNIAIGQTPELEQDSKSTSKIEFVMHGLKIVVPKHIAKALKGSNDDVELELELEIRVSAKAWGLDINGMHITVNCDMTSLGLVKEPRIKTQSCKTRFRS</sequence>
<evidence type="ECO:0000256" key="3">
    <source>
        <dbReference type="SAM" id="MobiDB-lite"/>
    </source>
</evidence>
<keyword evidence="2 4" id="KW-0472">Membrane</keyword>